<feature type="compositionally biased region" description="Polar residues" evidence="1">
    <location>
        <begin position="235"/>
        <end position="250"/>
    </location>
</feature>
<reference evidence="3 4" key="1">
    <citation type="journal article" date="2024" name="Nat. Commun.">
        <title>Phylogenomics reveals the evolutionary origins of lichenization in chlorophyte algae.</title>
        <authorList>
            <person name="Puginier C."/>
            <person name="Libourel C."/>
            <person name="Otte J."/>
            <person name="Skaloud P."/>
            <person name="Haon M."/>
            <person name="Grisel S."/>
            <person name="Petersen M."/>
            <person name="Berrin J.G."/>
            <person name="Delaux P.M."/>
            <person name="Dal Grande F."/>
            <person name="Keller J."/>
        </authorList>
    </citation>
    <scope>NUCLEOTIDE SEQUENCE [LARGE SCALE GENOMIC DNA]</scope>
    <source>
        <strain evidence="3 4">SAG 2036</strain>
    </source>
</reference>
<evidence type="ECO:0000256" key="2">
    <source>
        <dbReference type="SAM" id="Phobius"/>
    </source>
</evidence>
<feature type="region of interest" description="Disordered" evidence="1">
    <location>
        <begin position="44"/>
        <end position="65"/>
    </location>
</feature>
<dbReference type="InterPro" id="IPR022227">
    <property type="entry name" value="DUF3754"/>
</dbReference>
<feature type="compositionally biased region" description="Polar residues" evidence="1">
    <location>
        <begin position="187"/>
        <end position="196"/>
    </location>
</feature>
<keyword evidence="2" id="KW-0812">Transmembrane</keyword>
<comment type="caution">
    <text evidence="3">The sequence shown here is derived from an EMBL/GenBank/DDBJ whole genome shotgun (WGS) entry which is preliminary data.</text>
</comment>
<feature type="compositionally biased region" description="Low complexity" evidence="1">
    <location>
        <begin position="256"/>
        <end position="266"/>
    </location>
</feature>
<feature type="region of interest" description="Disordered" evidence="1">
    <location>
        <begin position="151"/>
        <end position="204"/>
    </location>
</feature>
<name>A0AAW1NKI0_9CHLO</name>
<organism evidence="3 4">
    <name type="scientific">Symbiochloris irregularis</name>
    <dbReference type="NCBI Taxonomy" id="706552"/>
    <lineage>
        <taxon>Eukaryota</taxon>
        <taxon>Viridiplantae</taxon>
        <taxon>Chlorophyta</taxon>
        <taxon>core chlorophytes</taxon>
        <taxon>Trebouxiophyceae</taxon>
        <taxon>Trebouxiales</taxon>
        <taxon>Trebouxiaceae</taxon>
        <taxon>Symbiochloris</taxon>
    </lineage>
</organism>
<keyword evidence="2" id="KW-1133">Transmembrane helix</keyword>
<evidence type="ECO:0000256" key="1">
    <source>
        <dbReference type="SAM" id="MobiDB-lite"/>
    </source>
</evidence>
<proteinExistence type="predicted"/>
<dbReference type="EMBL" id="JALJOQ010000209">
    <property type="protein sequence ID" value="KAK9789378.1"/>
    <property type="molecule type" value="Genomic_DNA"/>
</dbReference>
<feature type="transmembrane region" description="Helical" evidence="2">
    <location>
        <begin position="625"/>
        <end position="646"/>
    </location>
</feature>
<evidence type="ECO:0000313" key="4">
    <source>
        <dbReference type="Proteomes" id="UP001465755"/>
    </source>
</evidence>
<dbReference type="Pfam" id="PF12576">
    <property type="entry name" value="DUF3754"/>
    <property type="match status" value="1"/>
</dbReference>
<keyword evidence="2" id="KW-0472">Membrane</keyword>
<accession>A0AAW1NKI0</accession>
<dbReference type="AlphaFoldDB" id="A0AAW1NKI0"/>
<keyword evidence="4" id="KW-1185">Reference proteome</keyword>
<feature type="compositionally biased region" description="Low complexity" evidence="1">
    <location>
        <begin position="170"/>
        <end position="186"/>
    </location>
</feature>
<sequence length="725" mass="80522">MSTVEAALLTSVASYQHQSLSHRLSIPVHSLCAIRRTQQRRGSLFSQPGSSALARRERRPGRGFRSARCQSAGDLLADGPSSQTKIRVERQVHLPASGAEVWGALRLLLPEDQWKSARPVFGALESIYRAEYHALGEQLSQAYQDANEALVDSTSTDADERSPDQKGDDASASPSHAAPQSPNQAPKPQSDSSQAKQLAKKGGRMATNAALAVVAEVREQVVSRNAAADNETEQHQNGDSPSTSRQSLADQRTEKSSSSSSASSSSEGEEEDGVTVAQSEVAFEDASRLEYDRRRRERMAKTADRVNAKAADASFMRLLVHIVNKAHYMQLSGRDDSLSRSLNSDYLQQLYISPDTKRLDDQLISDVTRDEELPDEVKSMLVFKRGYGLARRRGRMLVPKLDYLQYIAVKGVFTPSTSESTQTQFLDKSEKQELEGTARRARKRLAQAVKDWWSPRAMVAGGGLFMSLSRWGLIPQVDVLPLEEFRQDYLPADSQHQDPVFIERVSLRDALNKGDRLESLLGSIELVEPTFQELMIVYRKTPAHNWLSEMRDAVMGDAGKGTAKGQLRKREQIAIRLYRDIPVPTWRIVFPDKLLQFRPLDGLRADLFSMAGLLAFIAQAKYDSIVLEIVTFASACVLVVRVVLGYKRMYDRFEQMANEMLANSTVAGQEGTLDSLVVSAALQQFGQAALALLVMHRAGKPLSAQALEQQAEELLQRQFQVKTEK</sequence>
<dbReference type="Proteomes" id="UP001465755">
    <property type="component" value="Unassembled WGS sequence"/>
</dbReference>
<dbReference type="PANTHER" id="PTHR33645">
    <property type="entry name" value="AMINOPEPTIDASE (DUF3754)"/>
    <property type="match status" value="1"/>
</dbReference>
<dbReference type="PANTHER" id="PTHR33645:SF2">
    <property type="entry name" value="FAMILY PROTEIN, PUTATIVE (DUF3754)-RELATED"/>
    <property type="match status" value="1"/>
</dbReference>
<gene>
    <name evidence="3" type="ORF">WJX73_004782</name>
</gene>
<evidence type="ECO:0000313" key="3">
    <source>
        <dbReference type="EMBL" id="KAK9789378.1"/>
    </source>
</evidence>
<feature type="region of interest" description="Disordered" evidence="1">
    <location>
        <begin position="225"/>
        <end position="281"/>
    </location>
</feature>
<protein>
    <submittedName>
        <fullName evidence="3">Uncharacterized protein</fullName>
    </submittedName>
</protein>
<feature type="compositionally biased region" description="Basic and acidic residues" evidence="1">
    <location>
        <begin position="158"/>
        <end position="169"/>
    </location>
</feature>